<feature type="transmembrane region" description="Helical" evidence="4">
    <location>
        <begin position="298"/>
        <end position="324"/>
    </location>
</feature>
<feature type="domain" description="Major facilitator superfamily (MFS) profile" evidence="5">
    <location>
        <begin position="7"/>
        <end position="386"/>
    </location>
</feature>
<evidence type="ECO:0000256" key="2">
    <source>
        <dbReference type="ARBA" id="ARBA00022989"/>
    </source>
</evidence>
<evidence type="ECO:0000313" key="6">
    <source>
        <dbReference type="EMBL" id="SDS90792.1"/>
    </source>
</evidence>
<feature type="transmembrane region" description="Helical" evidence="4">
    <location>
        <begin position="336"/>
        <end position="354"/>
    </location>
</feature>
<dbReference type="GO" id="GO:0005886">
    <property type="term" value="C:plasma membrane"/>
    <property type="evidence" value="ECO:0007669"/>
    <property type="project" value="TreeGrafter"/>
</dbReference>
<dbReference type="AlphaFoldDB" id="A0A1H1W1E6"/>
<dbReference type="InterPro" id="IPR010645">
    <property type="entry name" value="MFS_4"/>
</dbReference>
<dbReference type="PROSITE" id="PS50850">
    <property type="entry name" value="MFS"/>
    <property type="match status" value="1"/>
</dbReference>
<keyword evidence="7" id="KW-1185">Reference proteome</keyword>
<organism evidence="6 7">
    <name type="scientific">Pseudomonas oryzae</name>
    <dbReference type="NCBI Taxonomy" id="1392877"/>
    <lineage>
        <taxon>Bacteria</taxon>
        <taxon>Pseudomonadati</taxon>
        <taxon>Pseudomonadota</taxon>
        <taxon>Gammaproteobacteria</taxon>
        <taxon>Pseudomonadales</taxon>
        <taxon>Pseudomonadaceae</taxon>
        <taxon>Pseudomonas</taxon>
    </lineage>
</organism>
<name>A0A1H1W1E6_9PSED</name>
<feature type="transmembrane region" description="Helical" evidence="4">
    <location>
        <begin position="51"/>
        <end position="73"/>
    </location>
</feature>
<feature type="transmembrane region" description="Helical" evidence="4">
    <location>
        <begin position="273"/>
        <end position="292"/>
    </location>
</feature>
<protein>
    <submittedName>
        <fullName evidence="6">Predicted arabinose efflux permease, MFS family</fullName>
    </submittedName>
</protein>
<gene>
    <name evidence="6" type="ORF">SAMN05216221_2941</name>
</gene>
<dbReference type="PANTHER" id="PTHR23537">
    <property type="match status" value="1"/>
</dbReference>
<dbReference type="EMBL" id="LT629751">
    <property type="protein sequence ID" value="SDS90792.1"/>
    <property type="molecule type" value="Genomic_DNA"/>
</dbReference>
<dbReference type="InterPro" id="IPR020846">
    <property type="entry name" value="MFS_dom"/>
</dbReference>
<feature type="transmembrane region" description="Helical" evidence="4">
    <location>
        <begin position="80"/>
        <end position="100"/>
    </location>
</feature>
<dbReference type="Pfam" id="PF06779">
    <property type="entry name" value="MFS_4"/>
    <property type="match status" value="1"/>
</dbReference>
<dbReference type="Proteomes" id="UP000243359">
    <property type="component" value="Chromosome I"/>
</dbReference>
<dbReference type="GO" id="GO:0022857">
    <property type="term" value="F:transmembrane transporter activity"/>
    <property type="evidence" value="ECO:0007669"/>
    <property type="project" value="InterPro"/>
</dbReference>
<reference evidence="7" key="1">
    <citation type="submission" date="2016-10" db="EMBL/GenBank/DDBJ databases">
        <authorList>
            <person name="Varghese N."/>
            <person name="Submissions S."/>
        </authorList>
    </citation>
    <scope>NUCLEOTIDE SEQUENCE [LARGE SCALE GENOMIC DNA]</scope>
    <source>
        <strain evidence="7">KCTC 32247</strain>
    </source>
</reference>
<feature type="transmembrane region" description="Helical" evidence="4">
    <location>
        <begin position="208"/>
        <end position="235"/>
    </location>
</feature>
<evidence type="ECO:0000313" key="7">
    <source>
        <dbReference type="Proteomes" id="UP000243359"/>
    </source>
</evidence>
<proteinExistence type="predicted"/>
<evidence type="ECO:0000256" key="4">
    <source>
        <dbReference type="SAM" id="Phobius"/>
    </source>
</evidence>
<dbReference type="STRING" id="1392877.SAMN05216221_2941"/>
<evidence type="ECO:0000259" key="5">
    <source>
        <dbReference type="PROSITE" id="PS50850"/>
    </source>
</evidence>
<keyword evidence="2 4" id="KW-1133">Transmembrane helix</keyword>
<dbReference type="Gene3D" id="1.20.1250.20">
    <property type="entry name" value="MFS general substrate transporter like domains"/>
    <property type="match status" value="1"/>
</dbReference>
<sequence>MTSQGQRMKVLGAGIFSLLLAMGIARFAYTPLLPLMQAEAGLGLAEGGWLAAFNYAGYLAGALLASLISDLVLKDRLYRVGMLLAVLSTLAMGLTTDFVLWAVARFVAGLSTAASMLLGTGLILNWLIRNNLRSELGIHFSGVGLGIVGCSVAVALLDQWLDWRGQWLVLGALGGLLLVPALAWLPRPDPSPLTSSGQPMPDNPPSRLFLRVFMAAYFCAGIGYVVSATFIVAIVDQLPGLDGLGGWSFLAIGVASAPACIVWDLIARRTGELNALILSAVLQVVGILLPLSGGPWGALAGALLFGGTFVGMVSLVLTMAGRYYPSRPAKMMGKMTLSYGAAQIIGPAVTGWLAASLGSYAGGLYLAAALMVLGTALLLLLKAVERRDRQAQAVLAAAC</sequence>
<accession>A0A1H1W1E6</accession>
<keyword evidence="3 4" id="KW-0472">Membrane</keyword>
<evidence type="ECO:0000256" key="1">
    <source>
        <dbReference type="ARBA" id="ARBA00022692"/>
    </source>
</evidence>
<feature type="transmembrane region" description="Helical" evidence="4">
    <location>
        <begin position="106"/>
        <end position="128"/>
    </location>
</feature>
<dbReference type="InterPro" id="IPR036259">
    <property type="entry name" value="MFS_trans_sf"/>
</dbReference>
<keyword evidence="1 4" id="KW-0812">Transmembrane</keyword>
<feature type="transmembrane region" description="Helical" evidence="4">
    <location>
        <begin position="360"/>
        <end position="381"/>
    </location>
</feature>
<feature type="transmembrane region" description="Helical" evidence="4">
    <location>
        <begin position="140"/>
        <end position="161"/>
    </location>
</feature>
<feature type="transmembrane region" description="Helical" evidence="4">
    <location>
        <begin position="167"/>
        <end position="187"/>
    </location>
</feature>
<feature type="transmembrane region" description="Helical" evidence="4">
    <location>
        <begin position="247"/>
        <end position="266"/>
    </location>
</feature>
<dbReference type="PANTHER" id="PTHR23537:SF1">
    <property type="entry name" value="SUGAR TRANSPORTER"/>
    <property type="match status" value="1"/>
</dbReference>
<evidence type="ECO:0000256" key="3">
    <source>
        <dbReference type="ARBA" id="ARBA00023136"/>
    </source>
</evidence>
<dbReference type="OrthoDB" id="9797953at2"/>
<dbReference type="RefSeq" id="WP_090349637.1">
    <property type="nucleotide sequence ID" value="NZ_LT629751.1"/>
</dbReference>
<dbReference type="SUPFAM" id="SSF103473">
    <property type="entry name" value="MFS general substrate transporter"/>
    <property type="match status" value="1"/>
</dbReference>